<evidence type="ECO:0000313" key="5">
    <source>
        <dbReference type="EMBL" id="QSZ42021.1"/>
    </source>
</evidence>
<dbReference type="PANTHER" id="PTHR45138:SF9">
    <property type="entry name" value="DIGUANYLATE CYCLASE DGCM-RELATED"/>
    <property type="match status" value="1"/>
</dbReference>
<dbReference type="SMART" id="SM00267">
    <property type="entry name" value="GGDEF"/>
    <property type="match status" value="1"/>
</dbReference>
<reference evidence="5" key="2">
    <citation type="submission" date="2021-04" db="EMBL/GenBank/DDBJ databases">
        <title>Isolation and characterization of a novel species of the genus Sulfurimonas.</title>
        <authorList>
            <person name="Fukui M."/>
        </authorList>
    </citation>
    <scope>NUCLEOTIDE SEQUENCE</scope>
    <source>
        <strain evidence="5">H1576</strain>
    </source>
</reference>
<dbReference type="GO" id="GO:0043709">
    <property type="term" value="P:cell adhesion involved in single-species biofilm formation"/>
    <property type="evidence" value="ECO:0007669"/>
    <property type="project" value="TreeGrafter"/>
</dbReference>
<dbReference type="Pfam" id="PF00990">
    <property type="entry name" value="GGDEF"/>
    <property type="match status" value="1"/>
</dbReference>
<evidence type="ECO:0000313" key="6">
    <source>
        <dbReference type="Proteomes" id="UP000671852"/>
    </source>
</evidence>
<dbReference type="EMBL" id="CP046072">
    <property type="protein sequence ID" value="QSZ42021.1"/>
    <property type="molecule type" value="Genomic_DNA"/>
</dbReference>
<gene>
    <name evidence="5" type="ORF">GJV85_07830</name>
</gene>
<keyword evidence="6" id="KW-1185">Reference proteome</keyword>
<evidence type="ECO:0000256" key="2">
    <source>
        <dbReference type="ARBA" id="ARBA00034247"/>
    </source>
</evidence>
<dbReference type="NCBIfam" id="TIGR00254">
    <property type="entry name" value="GGDEF"/>
    <property type="match status" value="1"/>
</dbReference>
<keyword evidence="3" id="KW-0812">Transmembrane</keyword>
<dbReference type="Gene3D" id="3.30.70.270">
    <property type="match status" value="1"/>
</dbReference>
<comment type="catalytic activity">
    <reaction evidence="2">
        <text>2 GTP = 3',3'-c-di-GMP + 2 diphosphate</text>
        <dbReference type="Rhea" id="RHEA:24898"/>
        <dbReference type="ChEBI" id="CHEBI:33019"/>
        <dbReference type="ChEBI" id="CHEBI:37565"/>
        <dbReference type="ChEBI" id="CHEBI:58805"/>
        <dbReference type="EC" id="2.7.7.65"/>
    </reaction>
</comment>
<dbReference type="RefSeq" id="WP_207560838.1">
    <property type="nucleotide sequence ID" value="NZ_CP046072.1"/>
</dbReference>
<feature type="domain" description="GGDEF" evidence="4">
    <location>
        <begin position="141"/>
        <end position="279"/>
    </location>
</feature>
<organism evidence="5 6">
    <name type="scientific">Sulfurimonas aquatica</name>
    <dbReference type="NCBI Taxonomy" id="2672570"/>
    <lineage>
        <taxon>Bacteria</taxon>
        <taxon>Pseudomonadati</taxon>
        <taxon>Campylobacterota</taxon>
        <taxon>Epsilonproteobacteria</taxon>
        <taxon>Campylobacterales</taxon>
        <taxon>Sulfurimonadaceae</taxon>
        <taxon>Sulfurimonas</taxon>
    </lineage>
</organism>
<dbReference type="EC" id="2.7.7.65" evidence="1"/>
<dbReference type="CDD" id="cd01949">
    <property type="entry name" value="GGDEF"/>
    <property type="match status" value="1"/>
</dbReference>
<feature type="transmembrane region" description="Helical" evidence="3">
    <location>
        <begin position="74"/>
        <end position="95"/>
    </location>
</feature>
<keyword evidence="3" id="KW-1133">Transmembrane helix</keyword>
<dbReference type="InterPro" id="IPR043128">
    <property type="entry name" value="Rev_trsase/Diguanyl_cyclase"/>
</dbReference>
<feature type="transmembrane region" description="Helical" evidence="3">
    <location>
        <begin position="43"/>
        <end position="62"/>
    </location>
</feature>
<dbReference type="PANTHER" id="PTHR45138">
    <property type="entry name" value="REGULATORY COMPONENTS OF SENSORY TRANSDUCTION SYSTEM"/>
    <property type="match status" value="1"/>
</dbReference>
<dbReference type="InterPro" id="IPR050469">
    <property type="entry name" value="Diguanylate_Cyclase"/>
</dbReference>
<dbReference type="GO" id="GO:0005886">
    <property type="term" value="C:plasma membrane"/>
    <property type="evidence" value="ECO:0007669"/>
    <property type="project" value="TreeGrafter"/>
</dbReference>
<sequence length="290" mass="32856">MQETLQMLVQNFDIIGLLLIMTALISVRKIILELPEGQVLRKWKILSLVIILFIGGYLHVIYQHRFGDGFASETVVSTLLLGGAIFVLMISMLSLETTRDIRRIDVLEYENSTDSLMNIRNRRHLDERVKEEFAKFEHFGVPFSVLMIDVDHFKKINDNYGHDIGDEVLRTLGQGIKNYVRDGDCVARYGGEELVVVCPSTSEEASTNLAERLRQFIEKMNIVDSQKHSNVSDLHITVSIGVAECSSDFKEAHEVIKCADNALYIAKNEGRNRVVCCGENKNEMSEDNIS</sequence>
<name>A0A975GCS8_9BACT</name>
<accession>A0A975GCS8</accession>
<feature type="transmembrane region" description="Helical" evidence="3">
    <location>
        <begin position="12"/>
        <end position="31"/>
    </location>
</feature>
<dbReference type="KEGG" id="saqt:GJV85_07830"/>
<dbReference type="FunFam" id="3.30.70.270:FF:000001">
    <property type="entry name" value="Diguanylate cyclase domain protein"/>
    <property type="match status" value="1"/>
</dbReference>
<reference evidence="5" key="1">
    <citation type="submission" date="2019-11" db="EMBL/GenBank/DDBJ databases">
        <authorList>
            <person name="Kojima H."/>
        </authorList>
    </citation>
    <scope>NUCLEOTIDE SEQUENCE</scope>
    <source>
        <strain evidence="5">H1576</strain>
    </source>
</reference>
<dbReference type="Proteomes" id="UP000671852">
    <property type="component" value="Chromosome"/>
</dbReference>
<keyword evidence="3" id="KW-0472">Membrane</keyword>
<dbReference type="PROSITE" id="PS50887">
    <property type="entry name" value="GGDEF"/>
    <property type="match status" value="1"/>
</dbReference>
<evidence type="ECO:0000256" key="3">
    <source>
        <dbReference type="SAM" id="Phobius"/>
    </source>
</evidence>
<dbReference type="SUPFAM" id="SSF55073">
    <property type="entry name" value="Nucleotide cyclase"/>
    <property type="match status" value="1"/>
</dbReference>
<protein>
    <recommendedName>
        <fullName evidence="1">diguanylate cyclase</fullName>
        <ecNumber evidence="1">2.7.7.65</ecNumber>
    </recommendedName>
</protein>
<dbReference type="InterPro" id="IPR000160">
    <property type="entry name" value="GGDEF_dom"/>
</dbReference>
<dbReference type="InterPro" id="IPR029787">
    <property type="entry name" value="Nucleotide_cyclase"/>
</dbReference>
<dbReference type="GO" id="GO:1902201">
    <property type="term" value="P:negative regulation of bacterial-type flagellum-dependent cell motility"/>
    <property type="evidence" value="ECO:0007669"/>
    <property type="project" value="TreeGrafter"/>
</dbReference>
<dbReference type="AlphaFoldDB" id="A0A975GCS8"/>
<evidence type="ECO:0000256" key="1">
    <source>
        <dbReference type="ARBA" id="ARBA00012528"/>
    </source>
</evidence>
<dbReference type="GO" id="GO:0052621">
    <property type="term" value="F:diguanylate cyclase activity"/>
    <property type="evidence" value="ECO:0007669"/>
    <property type="project" value="UniProtKB-EC"/>
</dbReference>
<proteinExistence type="predicted"/>
<evidence type="ECO:0000259" key="4">
    <source>
        <dbReference type="PROSITE" id="PS50887"/>
    </source>
</evidence>